<feature type="compositionally biased region" description="Gly residues" evidence="1">
    <location>
        <begin position="478"/>
        <end position="494"/>
    </location>
</feature>
<feature type="transmembrane region" description="Helical" evidence="2">
    <location>
        <begin position="500"/>
        <end position="523"/>
    </location>
</feature>
<dbReference type="EMBL" id="JBBBZM010000016">
    <property type="protein sequence ID" value="KAL0638937.1"/>
    <property type="molecule type" value="Genomic_DNA"/>
</dbReference>
<evidence type="ECO:0000256" key="2">
    <source>
        <dbReference type="SAM" id="Phobius"/>
    </source>
</evidence>
<dbReference type="Proteomes" id="UP001447188">
    <property type="component" value="Unassembled WGS sequence"/>
</dbReference>
<organism evidence="5 6">
    <name type="scientific">Discina gigas</name>
    <dbReference type="NCBI Taxonomy" id="1032678"/>
    <lineage>
        <taxon>Eukaryota</taxon>
        <taxon>Fungi</taxon>
        <taxon>Dikarya</taxon>
        <taxon>Ascomycota</taxon>
        <taxon>Pezizomycotina</taxon>
        <taxon>Pezizomycetes</taxon>
        <taxon>Pezizales</taxon>
        <taxon>Discinaceae</taxon>
        <taxon>Discina</taxon>
    </lineage>
</organism>
<feature type="signal peptide" evidence="3">
    <location>
        <begin position="1"/>
        <end position="17"/>
    </location>
</feature>
<gene>
    <name evidence="5" type="ORF">Q9L58_001988</name>
</gene>
<feature type="compositionally biased region" description="Pro residues" evidence="1">
    <location>
        <begin position="632"/>
        <end position="644"/>
    </location>
</feature>
<evidence type="ECO:0000313" key="6">
    <source>
        <dbReference type="Proteomes" id="UP001447188"/>
    </source>
</evidence>
<keyword evidence="6" id="KW-1185">Reference proteome</keyword>
<evidence type="ECO:0000256" key="1">
    <source>
        <dbReference type="SAM" id="MobiDB-lite"/>
    </source>
</evidence>
<feature type="compositionally biased region" description="Polar residues" evidence="1">
    <location>
        <begin position="574"/>
        <end position="584"/>
    </location>
</feature>
<protein>
    <recommendedName>
        <fullName evidence="4">Peptidase A1 domain-containing protein</fullName>
    </recommendedName>
</protein>
<feature type="region of interest" description="Disordered" evidence="1">
    <location>
        <begin position="562"/>
        <end position="584"/>
    </location>
</feature>
<dbReference type="Gene3D" id="2.40.70.10">
    <property type="entry name" value="Acid Proteases"/>
    <property type="match status" value="2"/>
</dbReference>
<dbReference type="PROSITE" id="PS51767">
    <property type="entry name" value="PEPTIDASE_A1"/>
    <property type="match status" value="1"/>
</dbReference>
<dbReference type="InterPro" id="IPR021109">
    <property type="entry name" value="Peptidase_aspartic_dom_sf"/>
</dbReference>
<feature type="compositionally biased region" description="Low complexity" evidence="1">
    <location>
        <begin position="607"/>
        <end position="618"/>
    </location>
</feature>
<feature type="chain" id="PRO_5046420915" description="Peptidase A1 domain-containing protein" evidence="3">
    <location>
        <begin position="18"/>
        <end position="663"/>
    </location>
</feature>
<feature type="region of interest" description="Disordered" evidence="1">
    <location>
        <begin position="451"/>
        <end position="494"/>
    </location>
</feature>
<evidence type="ECO:0000256" key="3">
    <source>
        <dbReference type="SAM" id="SignalP"/>
    </source>
</evidence>
<proteinExistence type="predicted"/>
<keyword evidence="2" id="KW-0812">Transmembrane</keyword>
<keyword evidence="2" id="KW-1133">Transmembrane helix</keyword>
<keyword evidence="3" id="KW-0732">Signal</keyword>
<comment type="caution">
    <text evidence="5">The sequence shown here is derived from an EMBL/GenBank/DDBJ whole genome shotgun (WGS) entry which is preliminary data.</text>
</comment>
<feature type="region of interest" description="Disordered" evidence="1">
    <location>
        <begin position="598"/>
        <end position="663"/>
    </location>
</feature>
<reference evidence="5 6" key="1">
    <citation type="submission" date="2024-02" db="EMBL/GenBank/DDBJ databases">
        <title>Discinaceae phylogenomics.</title>
        <authorList>
            <person name="Dirks A.C."/>
            <person name="James T.Y."/>
        </authorList>
    </citation>
    <scope>NUCLEOTIDE SEQUENCE [LARGE SCALE GENOMIC DNA]</scope>
    <source>
        <strain evidence="5 6">ACD0624</strain>
    </source>
</reference>
<feature type="domain" description="Peptidase A1" evidence="4">
    <location>
        <begin position="42"/>
        <end position="434"/>
    </location>
</feature>
<keyword evidence="2" id="KW-0472">Membrane</keyword>
<sequence>MSLSSIFLLALATTAAGQSSRTKPVVMPFGLRYGEHTFGAWFSIPVTVGSQNFELGISTSLSRSWIPGKSMCDGDSNVTQCTETLGGIFDTGKSSTWKADSAQSGVKIEDELLKSFYNKTVSPELMVQSGDSKKLLAMEGVGNVGTDVVTLASNTGSFKMADQTVGVITSGNRELMANGYISLQQMALSLYAGQFTPSPSYHLFQGLAAYTNYTVLDLDGTDYGRYSLIFGGYNSMLDLNTTQQYPLTQTELTTSATDSTPLAPSVALPASETVSYSMNVVLEDIVYRWTEGGGTDNSLLAKPKLAIIDSTTPWIWLPKSTLDSFVSISGAVWNDTYDAYTMPYCPGWDPCTATQERSFDALLDFKFEQMNGDKLTLDFYNYFNVRYLPSNSTDVYTVPVRELPDDADAIILGRPFLAGIHLWVDYAEKYWGMAQGNVTLQHETTSQVVPWDRANHPPITNTTILVKRPSTDGKSLSGHGGPGSPGGGPSGGGKPLGTGVMAGIAAGGGALLLGLAIAGICLFRRRKNKTNNSSNDPNRPDSMIELHAKDGQKVAELPSQDAQFRPHELPPSPAQFSKQPQDQGQFTKLHELPQSQKAQMYQELPNSGPHQQQQQQGYYPPPPPAGQYSHAPPSPQPMYPPPPNYDNGQGGPVYYEMDAGRGH</sequence>
<evidence type="ECO:0000259" key="4">
    <source>
        <dbReference type="PROSITE" id="PS51767"/>
    </source>
</evidence>
<accession>A0ABR3GTA3</accession>
<dbReference type="SUPFAM" id="SSF50630">
    <property type="entry name" value="Acid proteases"/>
    <property type="match status" value="1"/>
</dbReference>
<dbReference type="InterPro" id="IPR033121">
    <property type="entry name" value="PEPTIDASE_A1"/>
</dbReference>
<evidence type="ECO:0000313" key="5">
    <source>
        <dbReference type="EMBL" id="KAL0638937.1"/>
    </source>
</evidence>
<name>A0ABR3GTA3_9PEZI</name>